<evidence type="ECO:0000256" key="3">
    <source>
        <dbReference type="ARBA" id="ARBA00023163"/>
    </source>
</evidence>
<reference evidence="5" key="1">
    <citation type="submission" date="2020-10" db="EMBL/GenBank/DDBJ databases">
        <authorList>
            <person name="Gilroy R."/>
        </authorList>
    </citation>
    <scope>NUCLEOTIDE SEQUENCE</scope>
    <source>
        <strain evidence="5">D3-1215</strain>
    </source>
</reference>
<dbReference type="AlphaFoldDB" id="A0A9D9HDX2"/>
<dbReference type="GO" id="GO:0003700">
    <property type="term" value="F:DNA-binding transcription factor activity"/>
    <property type="evidence" value="ECO:0007669"/>
    <property type="project" value="TreeGrafter"/>
</dbReference>
<evidence type="ECO:0000256" key="1">
    <source>
        <dbReference type="ARBA" id="ARBA00023015"/>
    </source>
</evidence>
<dbReference type="InterPro" id="IPR000843">
    <property type="entry name" value="HTH_LacI"/>
</dbReference>
<protein>
    <submittedName>
        <fullName evidence="5">LacI family DNA-binding transcriptional regulator</fullName>
    </submittedName>
</protein>
<name>A0A9D9HDX2_9BACT</name>
<comment type="caution">
    <text evidence="5">The sequence shown here is derived from an EMBL/GenBank/DDBJ whole genome shotgun (WGS) entry which is preliminary data.</text>
</comment>
<dbReference type="Gene3D" id="3.40.50.2300">
    <property type="match status" value="2"/>
</dbReference>
<proteinExistence type="predicted"/>
<dbReference type="PROSITE" id="PS50932">
    <property type="entry name" value="HTH_LACI_2"/>
    <property type="match status" value="1"/>
</dbReference>
<dbReference type="InterPro" id="IPR046335">
    <property type="entry name" value="LacI/GalR-like_sensor"/>
</dbReference>
<dbReference type="Gene3D" id="1.10.260.40">
    <property type="entry name" value="lambda repressor-like DNA-binding domains"/>
    <property type="match status" value="1"/>
</dbReference>
<dbReference type="PANTHER" id="PTHR30146">
    <property type="entry name" value="LACI-RELATED TRANSCRIPTIONAL REPRESSOR"/>
    <property type="match status" value="1"/>
</dbReference>
<evidence type="ECO:0000256" key="2">
    <source>
        <dbReference type="ARBA" id="ARBA00023125"/>
    </source>
</evidence>
<organism evidence="5 6">
    <name type="scientific">Candidatus Enterocola intestinipullorum</name>
    <dbReference type="NCBI Taxonomy" id="2840783"/>
    <lineage>
        <taxon>Bacteria</taxon>
        <taxon>Pseudomonadati</taxon>
        <taxon>Bacteroidota</taxon>
        <taxon>Bacteroidia</taxon>
        <taxon>Bacteroidales</taxon>
        <taxon>Candidatus Enterocola</taxon>
    </lineage>
</organism>
<evidence type="ECO:0000313" key="5">
    <source>
        <dbReference type="EMBL" id="MBO8446388.1"/>
    </source>
</evidence>
<dbReference type="Pfam" id="PF13377">
    <property type="entry name" value="Peripla_BP_3"/>
    <property type="match status" value="1"/>
</dbReference>
<dbReference type="Proteomes" id="UP000823637">
    <property type="component" value="Unassembled WGS sequence"/>
</dbReference>
<feature type="domain" description="HTH lacI-type" evidence="4">
    <location>
        <begin position="7"/>
        <end position="61"/>
    </location>
</feature>
<evidence type="ECO:0000259" key="4">
    <source>
        <dbReference type="PROSITE" id="PS50932"/>
    </source>
</evidence>
<dbReference type="GO" id="GO:0000976">
    <property type="term" value="F:transcription cis-regulatory region binding"/>
    <property type="evidence" value="ECO:0007669"/>
    <property type="project" value="TreeGrafter"/>
</dbReference>
<dbReference type="PANTHER" id="PTHR30146:SF109">
    <property type="entry name" value="HTH-TYPE TRANSCRIPTIONAL REGULATOR GALS"/>
    <property type="match status" value="1"/>
</dbReference>
<keyword evidence="2 5" id="KW-0238">DNA-binding</keyword>
<gene>
    <name evidence="5" type="ORF">IAC32_01385</name>
</gene>
<dbReference type="SUPFAM" id="SSF47413">
    <property type="entry name" value="lambda repressor-like DNA-binding domains"/>
    <property type="match status" value="1"/>
</dbReference>
<dbReference type="Pfam" id="PF00356">
    <property type="entry name" value="LacI"/>
    <property type="match status" value="1"/>
</dbReference>
<accession>A0A9D9HDX2</accession>
<dbReference type="EMBL" id="JADIMR010000019">
    <property type="protein sequence ID" value="MBO8446388.1"/>
    <property type="molecule type" value="Genomic_DNA"/>
</dbReference>
<dbReference type="CDD" id="cd01392">
    <property type="entry name" value="HTH_LacI"/>
    <property type="match status" value="1"/>
</dbReference>
<evidence type="ECO:0000313" key="6">
    <source>
        <dbReference type="Proteomes" id="UP000823637"/>
    </source>
</evidence>
<dbReference type="InterPro" id="IPR028082">
    <property type="entry name" value="Peripla_BP_I"/>
</dbReference>
<dbReference type="InterPro" id="IPR010982">
    <property type="entry name" value="Lambda_DNA-bd_dom_sf"/>
</dbReference>
<dbReference type="SMART" id="SM00354">
    <property type="entry name" value="HTH_LACI"/>
    <property type="match status" value="1"/>
</dbReference>
<sequence>MNMKRQITIKDIARELKISASTVSRALQNHPDISKSTKEAVKELAKKYNYRPNAIAMSLKLKRTNIIGVMIPEMVHYFFSSVISGIESVANEKGYNVIVCQTKESYDKELKAVNTLDSARVSGVLASLSKETSDYSHFKDLIDNGTPVVFFDRICTGLKTDRVVVDDYTGAYTAVDHLIKSGCRNIVFYSADENLEITKNRKSGYIDALRANSIPVNEDLIFKCDTRAAAIELTPILLRYKNRPDAFFTINDDTASGVIYAIKHAGLSVPEDISVCGFGDGIIAQNSDPELTTVEQNGFEMGVEACRLLINRIENNYDENQVVHKVIRTNLIVRKSTR</sequence>
<keyword evidence="3" id="KW-0804">Transcription</keyword>
<dbReference type="CDD" id="cd06267">
    <property type="entry name" value="PBP1_LacI_sugar_binding-like"/>
    <property type="match status" value="1"/>
</dbReference>
<dbReference type="SUPFAM" id="SSF53822">
    <property type="entry name" value="Periplasmic binding protein-like I"/>
    <property type="match status" value="1"/>
</dbReference>
<reference evidence="5" key="2">
    <citation type="journal article" date="2021" name="PeerJ">
        <title>Extensive microbial diversity within the chicken gut microbiome revealed by metagenomics and culture.</title>
        <authorList>
            <person name="Gilroy R."/>
            <person name="Ravi A."/>
            <person name="Getino M."/>
            <person name="Pursley I."/>
            <person name="Horton D.L."/>
            <person name="Alikhan N.F."/>
            <person name="Baker D."/>
            <person name="Gharbi K."/>
            <person name="Hall N."/>
            <person name="Watson M."/>
            <person name="Adriaenssens E.M."/>
            <person name="Foster-Nyarko E."/>
            <person name="Jarju S."/>
            <person name="Secka A."/>
            <person name="Antonio M."/>
            <person name="Oren A."/>
            <person name="Chaudhuri R.R."/>
            <person name="La Ragione R."/>
            <person name="Hildebrand F."/>
            <person name="Pallen M.J."/>
        </authorList>
    </citation>
    <scope>NUCLEOTIDE SEQUENCE</scope>
    <source>
        <strain evidence="5">D3-1215</strain>
    </source>
</reference>
<keyword evidence="1" id="KW-0805">Transcription regulation</keyword>